<reference evidence="7 8" key="1">
    <citation type="submission" date="2016-08" db="EMBL/GenBank/DDBJ databases">
        <title>Hymenobacter coccineus sp. nov., Hymenobacter lapidarius sp. nov. and Hymenobacter glacialis sp. nov., isolated from Antarctic soil.</title>
        <authorList>
            <person name="Sedlacek I."/>
            <person name="Kralova S."/>
            <person name="Kyrova K."/>
            <person name="Maslanova I."/>
            <person name="Stankova E."/>
            <person name="Vrbovska V."/>
            <person name="Nemec M."/>
            <person name="Bartak M."/>
            <person name="Svec P."/>
            <person name="Busse H.-J."/>
            <person name="Pantucek R."/>
        </authorList>
    </citation>
    <scope>NUCLEOTIDE SEQUENCE [LARGE SCALE GENOMIC DNA]</scope>
    <source>
        <strain evidence="7 8">CCM 8649</strain>
    </source>
</reference>
<dbReference type="InterPro" id="IPR036890">
    <property type="entry name" value="HATPase_C_sf"/>
</dbReference>
<evidence type="ECO:0000256" key="4">
    <source>
        <dbReference type="ARBA" id="ARBA00022679"/>
    </source>
</evidence>
<feature type="domain" description="Histidine kinase" evidence="6">
    <location>
        <begin position="1"/>
        <end position="174"/>
    </location>
</feature>
<gene>
    <name evidence="7" type="ORF">BEN49_04355</name>
</gene>
<dbReference type="Proteomes" id="UP000177506">
    <property type="component" value="Unassembled WGS sequence"/>
</dbReference>
<dbReference type="SMART" id="SM00387">
    <property type="entry name" value="HATPase_c"/>
    <property type="match status" value="1"/>
</dbReference>
<dbReference type="InterPro" id="IPR005467">
    <property type="entry name" value="His_kinase_dom"/>
</dbReference>
<dbReference type="InterPro" id="IPR004358">
    <property type="entry name" value="Sig_transdc_His_kin-like_C"/>
</dbReference>
<dbReference type="EMBL" id="MDZA01000044">
    <property type="protein sequence ID" value="OGX91617.1"/>
    <property type="molecule type" value="Genomic_DNA"/>
</dbReference>
<evidence type="ECO:0000313" key="7">
    <source>
        <dbReference type="EMBL" id="OGX91617.1"/>
    </source>
</evidence>
<dbReference type="PROSITE" id="PS50109">
    <property type="entry name" value="HIS_KIN"/>
    <property type="match status" value="1"/>
</dbReference>
<keyword evidence="5" id="KW-0418">Kinase</keyword>
<comment type="catalytic activity">
    <reaction evidence="1">
        <text>ATP + protein L-histidine = ADP + protein N-phospho-L-histidine.</text>
        <dbReference type="EC" id="2.7.13.3"/>
    </reaction>
</comment>
<dbReference type="Pfam" id="PF02518">
    <property type="entry name" value="HATPase_c"/>
    <property type="match status" value="1"/>
</dbReference>
<dbReference type="OrthoDB" id="9766459at2"/>
<evidence type="ECO:0000256" key="3">
    <source>
        <dbReference type="ARBA" id="ARBA00022553"/>
    </source>
</evidence>
<evidence type="ECO:0000256" key="1">
    <source>
        <dbReference type="ARBA" id="ARBA00000085"/>
    </source>
</evidence>
<dbReference type="PANTHER" id="PTHR43304">
    <property type="entry name" value="PHYTOCHROME-LIKE PROTEIN CPH1"/>
    <property type="match status" value="1"/>
</dbReference>
<organism evidence="7 8">
    <name type="scientific">Hymenobacter coccineus</name>
    <dbReference type="NCBI Taxonomy" id="1908235"/>
    <lineage>
        <taxon>Bacteria</taxon>
        <taxon>Pseudomonadati</taxon>
        <taxon>Bacteroidota</taxon>
        <taxon>Cytophagia</taxon>
        <taxon>Cytophagales</taxon>
        <taxon>Hymenobacteraceae</taxon>
        <taxon>Hymenobacter</taxon>
    </lineage>
</organism>
<keyword evidence="8" id="KW-1185">Reference proteome</keyword>
<evidence type="ECO:0000259" key="6">
    <source>
        <dbReference type="PROSITE" id="PS50109"/>
    </source>
</evidence>
<dbReference type="PANTHER" id="PTHR43304:SF1">
    <property type="entry name" value="PAC DOMAIN-CONTAINING PROTEIN"/>
    <property type="match status" value="1"/>
</dbReference>
<dbReference type="GO" id="GO:0004673">
    <property type="term" value="F:protein histidine kinase activity"/>
    <property type="evidence" value="ECO:0007669"/>
    <property type="project" value="UniProtKB-EC"/>
</dbReference>
<evidence type="ECO:0000256" key="5">
    <source>
        <dbReference type="ARBA" id="ARBA00022777"/>
    </source>
</evidence>
<sequence>MSQADAVITDLNQVLAIRDKQVVPEPVDLAEVCTQAVASLAPALAQCGGQVRLAIAPGLAVRGTRAYLYSIFDNLFSNALKYRAAERPLEVSLWAVADGAGGITISVTDNGVGFDAQQAGVKVFQLYQRFHSRPPGRGIGLFLVKAHVEAMHGHINVTSTVGVGTRFLLSLPAA</sequence>
<keyword evidence="3" id="KW-0597">Phosphoprotein</keyword>
<dbReference type="EC" id="2.7.13.3" evidence="2"/>
<evidence type="ECO:0000313" key="8">
    <source>
        <dbReference type="Proteomes" id="UP000177506"/>
    </source>
</evidence>
<dbReference type="AlphaFoldDB" id="A0A1G1TL63"/>
<name>A0A1G1TL63_9BACT</name>
<accession>A0A1G1TL63</accession>
<dbReference type="PRINTS" id="PR00344">
    <property type="entry name" value="BCTRLSENSOR"/>
</dbReference>
<dbReference type="Gene3D" id="3.30.565.10">
    <property type="entry name" value="Histidine kinase-like ATPase, C-terminal domain"/>
    <property type="match status" value="1"/>
</dbReference>
<proteinExistence type="predicted"/>
<dbReference type="RefSeq" id="WP_070740865.1">
    <property type="nucleotide sequence ID" value="NZ_MDZA01000044.1"/>
</dbReference>
<comment type="caution">
    <text evidence="7">The sequence shown here is derived from an EMBL/GenBank/DDBJ whole genome shotgun (WGS) entry which is preliminary data.</text>
</comment>
<dbReference type="SUPFAM" id="SSF55874">
    <property type="entry name" value="ATPase domain of HSP90 chaperone/DNA topoisomerase II/histidine kinase"/>
    <property type="match status" value="1"/>
</dbReference>
<dbReference type="InterPro" id="IPR003594">
    <property type="entry name" value="HATPase_dom"/>
</dbReference>
<evidence type="ECO:0000256" key="2">
    <source>
        <dbReference type="ARBA" id="ARBA00012438"/>
    </source>
</evidence>
<keyword evidence="4" id="KW-0808">Transferase</keyword>
<dbReference type="InterPro" id="IPR052162">
    <property type="entry name" value="Sensor_kinase/Photoreceptor"/>
</dbReference>
<protein>
    <recommendedName>
        <fullName evidence="2">histidine kinase</fullName>
        <ecNumber evidence="2">2.7.13.3</ecNumber>
    </recommendedName>
</protein>